<evidence type="ECO:0000313" key="4">
    <source>
        <dbReference type="Proteomes" id="UP000515860"/>
    </source>
</evidence>
<organism evidence="3 4">
    <name type="scientific">Wansuia hejianensis</name>
    <dbReference type="NCBI Taxonomy" id="2763667"/>
    <lineage>
        <taxon>Bacteria</taxon>
        <taxon>Bacillati</taxon>
        <taxon>Bacillota</taxon>
        <taxon>Clostridia</taxon>
        <taxon>Lachnospirales</taxon>
        <taxon>Lachnospiraceae</taxon>
        <taxon>Wansuia</taxon>
    </lineage>
</organism>
<dbReference type="RefSeq" id="WP_118644504.1">
    <property type="nucleotide sequence ID" value="NZ_CP060635.1"/>
</dbReference>
<dbReference type="EMBL" id="CP060635">
    <property type="protein sequence ID" value="QNM09601.1"/>
    <property type="molecule type" value="Genomic_DNA"/>
</dbReference>
<evidence type="ECO:0000313" key="3">
    <source>
        <dbReference type="EMBL" id="QNM09601.1"/>
    </source>
</evidence>
<reference evidence="3 4" key="1">
    <citation type="submission" date="2020-08" db="EMBL/GenBank/DDBJ databases">
        <authorList>
            <person name="Liu C."/>
            <person name="Sun Q."/>
        </authorList>
    </citation>
    <scope>NUCLEOTIDE SEQUENCE [LARGE SCALE GENOMIC DNA]</scope>
    <source>
        <strain evidence="3 4">NSJ-29</strain>
    </source>
</reference>
<evidence type="ECO:0000256" key="2">
    <source>
        <dbReference type="SAM" id="Phobius"/>
    </source>
</evidence>
<keyword evidence="4" id="KW-1185">Reference proteome</keyword>
<keyword evidence="2" id="KW-0472">Membrane</keyword>
<proteinExistence type="predicted"/>
<sequence length="103" mass="11053">MDDENIVKDQSVLSSSSASDDGDALKTTGATTDTKDTSDVTDTPDLQELLEEIHKHDVVIETAVIHMDNMVSNIQTLGICSSVLLAVLIGCILSSILSRFFRG</sequence>
<dbReference type="KEGG" id="whj:H9Q79_04740"/>
<protein>
    <submittedName>
        <fullName evidence="3">Uncharacterized protein</fullName>
    </submittedName>
</protein>
<keyword evidence="2" id="KW-0812">Transmembrane</keyword>
<gene>
    <name evidence="3" type="ORF">H9Q79_04740</name>
</gene>
<evidence type="ECO:0000256" key="1">
    <source>
        <dbReference type="SAM" id="MobiDB-lite"/>
    </source>
</evidence>
<feature type="transmembrane region" description="Helical" evidence="2">
    <location>
        <begin position="76"/>
        <end position="97"/>
    </location>
</feature>
<dbReference type="AlphaFoldDB" id="A0A7G9GFL9"/>
<feature type="compositionally biased region" description="Low complexity" evidence="1">
    <location>
        <begin position="9"/>
        <end position="32"/>
    </location>
</feature>
<name>A0A7G9GFL9_9FIRM</name>
<keyword evidence="2" id="KW-1133">Transmembrane helix</keyword>
<feature type="region of interest" description="Disordered" evidence="1">
    <location>
        <begin position="1"/>
        <end position="42"/>
    </location>
</feature>
<dbReference type="Proteomes" id="UP000515860">
    <property type="component" value="Chromosome"/>
</dbReference>
<accession>A0A7G9GFL9</accession>